<accession>A0A4Z1EHQ8</accession>
<name>A0A4Z1EHQ8_9HELO</name>
<protein>
    <submittedName>
        <fullName evidence="1">Uncharacterized protein</fullName>
    </submittedName>
</protein>
<organism evidence="1 2">
    <name type="scientific">Botrytis tulipae</name>
    <dbReference type="NCBI Taxonomy" id="87230"/>
    <lineage>
        <taxon>Eukaryota</taxon>
        <taxon>Fungi</taxon>
        <taxon>Dikarya</taxon>
        <taxon>Ascomycota</taxon>
        <taxon>Pezizomycotina</taxon>
        <taxon>Leotiomycetes</taxon>
        <taxon>Helotiales</taxon>
        <taxon>Sclerotiniaceae</taxon>
        <taxon>Botrytis</taxon>
    </lineage>
</organism>
<proteinExistence type="predicted"/>
<evidence type="ECO:0000313" key="1">
    <source>
        <dbReference type="EMBL" id="TGO09993.1"/>
    </source>
</evidence>
<dbReference type="AlphaFoldDB" id="A0A4Z1EHQ8"/>
<comment type="caution">
    <text evidence="1">The sequence shown here is derived from an EMBL/GenBank/DDBJ whole genome shotgun (WGS) entry which is preliminary data.</text>
</comment>
<gene>
    <name evidence="1" type="ORF">BTUL_0148g00280</name>
</gene>
<dbReference type="OrthoDB" id="10349812at2759"/>
<sequence>MNVAAMRENGEKGVSIQNVEWDSDGYAGLDIGMVLMNNDEMILAMITKRWVDWWALKVEASLGNQWEIQGNSTTLNSNVSARVCAAFRFCGWNGLVVPNISIVGGWNDPYMIAEQQDVRVGGQRLPIVGSRGSSLEKRAYIRWIKIVQLSTKSLATSLD</sequence>
<evidence type="ECO:0000313" key="2">
    <source>
        <dbReference type="Proteomes" id="UP000297777"/>
    </source>
</evidence>
<dbReference type="EMBL" id="PQXH01000148">
    <property type="protein sequence ID" value="TGO09993.1"/>
    <property type="molecule type" value="Genomic_DNA"/>
</dbReference>
<reference evidence="1 2" key="1">
    <citation type="submission" date="2017-12" db="EMBL/GenBank/DDBJ databases">
        <title>Comparative genomics of Botrytis spp.</title>
        <authorList>
            <person name="Valero-Jimenez C.A."/>
            <person name="Tapia P."/>
            <person name="Veloso J."/>
            <person name="Silva-Moreno E."/>
            <person name="Staats M."/>
            <person name="Valdes J.H."/>
            <person name="Van Kan J.A.L."/>
        </authorList>
    </citation>
    <scope>NUCLEOTIDE SEQUENCE [LARGE SCALE GENOMIC DNA]</scope>
    <source>
        <strain evidence="1 2">Bt9001</strain>
    </source>
</reference>
<keyword evidence="2" id="KW-1185">Reference proteome</keyword>
<dbReference type="Proteomes" id="UP000297777">
    <property type="component" value="Unassembled WGS sequence"/>
</dbReference>